<evidence type="ECO:0000313" key="3">
    <source>
        <dbReference type="Proteomes" id="UP000704712"/>
    </source>
</evidence>
<keyword evidence="2" id="KW-0378">Hydrolase</keyword>
<name>A0A8S9V4S6_PHYIN</name>
<organism evidence="2 3">
    <name type="scientific">Phytophthora infestans</name>
    <name type="common">Potato late blight agent</name>
    <name type="synonym">Botrytis infestans</name>
    <dbReference type="NCBI Taxonomy" id="4787"/>
    <lineage>
        <taxon>Eukaryota</taxon>
        <taxon>Sar</taxon>
        <taxon>Stramenopiles</taxon>
        <taxon>Oomycota</taxon>
        <taxon>Peronosporomycetes</taxon>
        <taxon>Peronosporales</taxon>
        <taxon>Peronosporaceae</taxon>
        <taxon>Phytophthora</taxon>
    </lineage>
</organism>
<dbReference type="Proteomes" id="UP000704712">
    <property type="component" value="Unassembled WGS sequence"/>
</dbReference>
<gene>
    <name evidence="2" type="ORF">GN958_ATG04407</name>
</gene>
<dbReference type="Gene3D" id="3.90.1570.10">
    <property type="entry name" value="tt1808, chain A"/>
    <property type="match status" value="1"/>
</dbReference>
<dbReference type="SUPFAM" id="SSF52980">
    <property type="entry name" value="Restriction endonuclease-like"/>
    <property type="match status" value="1"/>
</dbReference>
<dbReference type="GO" id="GO:0006281">
    <property type="term" value="P:DNA repair"/>
    <property type="evidence" value="ECO:0007669"/>
    <property type="project" value="UniProtKB-ARBA"/>
</dbReference>
<keyword evidence="2" id="KW-0255">Endonuclease</keyword>
<protein>
    <submittedName>
        <fullName evidence="2">Putative restriction endonuclease</fullName>
    </submittedName>
</protein>
<dbReference type="GO" id="GO:0004519">
    <property type="term" value="F:endonuclease activity"/>
    <property type="evidence" value="ECO:0007669"/>
    <property type="project" value="UniProtKB-KW"/>
</dbReference>
<sequence length="238" mass="26762">MRSYRQIKAQSEIDRVTSRASIMGRSIQLPGGAHVPAVPGRYHVVPPPDLNEVTDKRFFLEYDFPFVIVREIALESGSNEEAVDVVIQTSNWKTKHPNVGGFFVLDRTGFQFNHPSASHEDGCHFQLIPSISYVDRRTWSSLSDQDKDKAYLPCIPTVVVGLVTLTEALKDLQTKVSKFVTCGTREGLVVDTRDNRVWIFNQGEEPTFEALDTVVFDTWTGFELDCIAIRDARARAGL</sequence>
<dbReference type="InterPro" id="IPR012296">
    <property type="entry name" value="Nuclease_put_TT1808"/>
</dbReference>
<dbReference type="Pfam" id="PF05685">
    <property type="entry name" value="Uma2"/>
    <property type="match status" value="1"/>
</dbReference>
<reference evidence="2" key="1">
    <citation type="submission" date="2020-03" db="EMBL/GenBank/DDBJ databases">
        <title>Hybrid Assembly of Korean Phytophthora infestans isolates.</title>
        <authorList>
            <person name="Prokchorchik M."/>
            <person name="Lee Y."/>
            <person name="Seo J."/>
            <person name="Cho J.-H."/>
            <person name="Park Y.-E."/>
            <person name="Jang D.-C."/>
            <person name="Im J.-S."/>
            <person name="Choi J.-G."/>
            <person name="Park H.-J."/>
            <person name="Lee G.-B."/>
            <person name="Lee Y.-G."/>
            <person name="Hong S.-Y."/>
            <person name="Cho K."/>
            <person name="Sohn K.H."/>
        </authorList>
    </citation>
    <scope>NUCLEOTIDE SEQUENCE</scope>
    <source>
        <strain evidence="2">KR_2_A2</strain>
    </source>
</reference>
<dbReference type="InterPro" id="IPR011335">
    <property type="entry name" value="Restrct_endonuc-II-like"/>
</dbReference>
<evidence type="ECO:0000313" key="2">
    <source>
        <dbReference type="EMBL" id="KAF4146382.1"/>
    </source>
</evidence>
<keyword evidence="2" id="KW-0540">Nuclease</keyword>
<feature type="domain" description="Putative restriction endonuclease" evidence="1">
    <location>
        <begin position="107"/>
        <end position="215"/>
    </location>
</feature>
<proteinExistence type="predicted"/>
<dbReference type="AlphaFoldDB" id="A0A8S9V4S6"/>
<comment type="caution">
    <text evidence="2">The sequence shown here is derived from an EMBL/GenBank/DDBJ whole genome shotgun (WGS) entry which is preliminary data.</text>
</comment>
<dbReference type="EMBL" id="JAACNO010000617">
    <property type="protein sequence ID" value="KAF4146382.1"/>
    <property type="molecule type" value="Genomic_DNA"/>
</dbReference>
<dbReference type="InterPro" id="IPR008538">
    <property type="entry name" value="Uma2"/>
</dbReference>
<accession>A0A8S9V4S6</accession>
<evidence type="ECO:0000259" key="1">
    <source>
        <dbReference type="Pfam" id="PF05685"/>
    </source>
</evidence>